<dbReference type="EMBL" id="LR796341">
    <property type="protein sequence ID" value="CAB4137914.1"/>
    <property type="molecule type" value="Genomic_DNA"/>
</dbReference>
<accession>A0A6J5LTM6</accession>
<sequence length="75" mass="9344">MSMFDDNYDPFEDRAQYEYRYSLWPRRCYRSGRWLWLTVAMYSRAIWHGPGEPVIESRWYHRDEALMLMIKKVSE</sequence>
<organism evidence="1">
    <name type="scientific">uncultured Caudovirales phage</name>
    <dbReference type="NCBI Taxonomy" id="2100421"/>
    <lineage>
        <taxon>Viruses</taxon>
        <taxon>Duplodnaviria</taxon>
        <taxon>Heunggongvirae</taxon>
        <taxon>Uroviricota</taxon>
        <taxon>Caudoviricetes</taxon>
        <taxon>Peduoviridae</taxon>
        <taxon>Maltschvirus</taxon>
        <taxon>Maltschvirus maltsch</taxon>
    </lineage>
</organism>
<gene>
    <name evidence="1" type="ORF">UFOVP328_131</name>
</gene>
<proteinExistence type="predicted"/>
<protein>
    <submittedName>
        <fullName evidence="1">Uncharacterized protein</fullName>
    </submittedName>
</protein>
<reference evidence="1" key="1">
    <citation type="submission" date="2020-04" db="EMBL/GenBank/DDBJ databases">
        <authorList>
            <person name="Chiriac C."/>
            <person name="Salcher M."/>
            <person name="Ghai R."/>
            <person name="Kavagutti S V."/>
        </authorList>
    </citation>
    <scope>NUCLEOTIDE SEQUENCE</scope>
</reference>
<evidence type="ECO:0000313" key="1">
    <source>
        <dbReference type="EMBL" id="CAB4137914.1"/>
    </source>
</evidence>
<name>A0A6J5LTM6_9CAUD</name>